<dbReference type="AlphaFoldDB" id="A0A845LHJ1"/>
<dbReference type="SUPFAM" id="SSF46785">
    <property type="entry name" value="Winged helix' DNA-binding domain"/>
    <property type="match status" value="1"/>
</dbReference>
<dbReference type="InterPro" id="IPR005149">
    <property type="entry name" value="Tscrpt_reg_PadR_N"/>
</dbReference>
<dbReference type="Gene3D" id="1.10.10.10">
    <property type="entry name" value="Winged helix-like DNA-binding domain superfamily/Winged helix DNA-binding domain"/>
    <property type="match status" value="1"/>
</dbReference>
<dbReference type="Proteomes" id="UP000471031">
    <property type="component" value="Unassembled WGS sequence"/>
</dbReference>
<dbReference type="OrthoDB" id="9783723at2"/>
<dbReference type="InterPro" id="IPR036390">
    <property type="entry name" value="WH_DNA-bd_sf"/>
</dbReference>
<dbReference type="RefSeq" id="WP_161261501.1">
    <property type="nucleotide sequence ID" value="NZ_JAFBDC010000004.1"/>
</dbReference>
<name>A0A845LHJ1_HELGE</name>
<comment type="caution">
    <text evidence="2">The sequence shown here is derived from an EMBL/GenBank/DDBJ whole genome shotgun (WGS) entry which is preliminary data.</text>
</comment>
<dbReference type="PANTHER" id="PTHR43252:SF6">
    <property type="entry name" value="NEGATIVE TRANSCRIPTION REGULATOR PADR"/>
    <property type="match status" value="1"/>
</dbReference>
<dbReference type="Pfam" id="PF03551">
    <property type="entry name" value="PadR"/>
    <property type="match status" value="1"/>
</dbReference>
<protein>
    <submittedName>
        <fullName evidence="2">PadR family transcriptional regulator</fullName>
    </submittedName>
</protein>
<reference evidence="2 3" key="1">
    <citation type="submission" date="2020-01" db="EMBL/GenBank/DDBJ databases">
        <title>Whole genome sequence of Heliobacterium gestii DSM 11169.</title>
        <authorList>
            <person name="Kyndt J.A."/>
            <person name="Meyer T.E."/>
        </authorList>
    </citation>
    <scope>NUCLEOTIDE SEQUENCE [LARGE SCALE GENOMIC DNA]</scope>
    <source>
        <strain evidence="2 3">DSM 11169</strain>
    </source>
</reference>
<dbReference type="EMBL" id="WXEX01000005">
    <property type="protein sequence ID" value="MZP42933.1"/>
    <property type="molecule type" value="Genomic_DNA"/>
</dbReference>
<gene>
    <name evidence="2" type="ORF">GTO89_07770</name>
</gene>
<evidence type="ECO:0000313" key="3">
    <source>
        <dbReference type="Proteomes" id="UP000471031"/>
    </source>
</evidence>
<accession>A0A845LHJ1</accession>
<sequence length="189" mass="21337">MKGQDVILGILLDGPMSGYDIKQYFEKYLPDMFVASFGTIYPTLNRMEKEGYIEKEIIVQEGKPNKHLYRVTTQGKEAFHAYIQSPIEPKTIKYDFMMRLVFGKHASEGQILNWLHQELAQLKSDLEKLKGLEQEPCLCHGEDLALRLGLAIQQAGVTELETIIAEFASAPEPPDTIDTDADIRKGTSC</sequence>
<evidence type="ECO:0000259" key="1">
    <source>
        <dbReference type="Pfam" id="PF03551"/>
    </source>
</evidence>
<feature type="domain" description="Transcription regulator PadR N-terminal" evidence="1">
    <location>
        <begin position="7"/>
        <end position="80"/>
    </location>
</feature>
<organism evidence="2 3">
    <name type="scientific">Heliomicrobium gestii</name>
    <name type="common">Heliobacterium gestii</name>
    <dbReference type="NCBI Taxonomy" id="2699"/>
    <lineage>
        <taxon>Bacteria</taxon>
        <taxon>Bacillati</taxon>
        <taxon>Bacillota</taxon>
        <taxon>Clostridia</taxon>
        <taxon>Eubacteriales</taxon>
        <taxon>Heliobacteriaceae</taxon>
        <taxon>Heliomicrobium</taxon>
    </lineage>
</organism>
<proteinExistence type="predicted"/>
<dbReference type="Gene3D" id="6.10.140.1570">
    <property type="match status" value="1"/>
</dbReference>
<evidence type="ECO:0000313" key="2">
    <source>
        <dbReference type="EMBL" id="MZP42933.1"/>
    </source>
</evidence>
<keyword evidence="3" id="KW-1185">Reference proteome</keyword>
<dbReference type="InterPro" id="IPR036388">
    <property type="entry name" value="WH-like_DNA-bd_sf"/>
</dbReference>
<dbReference type="PANTHER" id="PTHR43252">
    <property type="entry name" value="TRANSCRIPTIONAL REGULATOR YQJI"/>
    <property type="match status" value="1"/>
</dbReference>